<proteinExistence type="predicted"/>
<keyword evidence="3" id="KW-1185">Reference proteome</keyword>
<keyword evidence="1" id="KW-0732">Signal</keyword>
<dbReference type="Proteomes" id="UP000766609">
    <property type="component" value="Unassembled WGS sequence"/>
</dbReference>
<feature type="signal peptide" evidence="1">
    <location>
        <begin position="1"/>
        <end position="25"/>
    </location>
</feature>
<dbReference type="RefSeq" id="WP_222583991.1">
    <property type="nucleotide sequence ID" value="NZ_JAHVHP010000002.1"/>
</dbReference>
<protein>
    <submittedName>
        <fullName evidence="2">Uncharacterized protein</fullName>
    </submittedName>
</protein>
<evidence type="ECO:0000313" key="3">
    <source>
        <dbReference type="Proteomes" id="UP000766609"/>
    </source>
</evidence>
<evidence type="ECO:0000313" key="2">
    <source>
        <dbReference type="EMBL" id="MBY5951242.1"/>
    </source>
</evidence>
<name>A0ABS7N4I4_9BACT</name>
<dbReference type="EMBL" id="JAHVHP010000002">
    <property type="protein sequence ID" value="MBY5951242.1"/>
    <property type="molecule type" value="Genomic_DNA"/>
</dbReference>
<comment type="caution">
    <text evidence="2">The sequence shown here is derived from an EMBL/GenBank/DDBJ whole genome shotgun (WGS) entry which is preliminary data.</text>
</comment>
<evidence type="ECO:0000256" key="1">
    <source>
        <dbReference type="SAM" id="SignalP"/>
    </source>
</evidence>
<sequence length="98" mass="10430">MKRKKILKVSLVVFILALFSNGNSPFTVSDASAQSLASAELYSSKNVVCLIAKLKIGIDVKSGFEFVGSGGFEFSLGRKDKCKPGLMEECTATSCSKA</sequence>
<organism evidence="2 3">
    <name type="scientific">Algoriphagus marincola</name>
    <dbReference type="NCBI Taxonomy" id="264027"/>
    <lineage>
        <taxon>Bacteria</taxon>
        <taxon>Pseudomonadati</taxon>
        <taxon>Bacteroidota</taxon>
        <taxon>Cytophagia</taxon>
        <taxon>Cytophagales</taxon>
        <taxon>Cyclobacteriaceae</taxon>
        <taxon>Algoriphagus</taxon>
    </lineage>
</organism>
<reference evidence="2 3" key="1">
    <citation type="submission" date="2021-06" db="EMBL/GenBank/DDBJ databases">
        <title>44 bacteria genomes isolated from Dapeng, Shenzhen.</title>
        <authorList>
            <person name="Zheng W."/>
            <person name="Yu S."/>
            <person name="Huang Y."/>
        </authorList>
    </citation>
    <scope>NUCLEOTIDE SEQUENCE [LARGE SCALE GENOMIC DNA]</scope>
    <source>
        <strain evidence="2 3">DP5N14-6</strain>
    </source>
</reference>
<accession>A0ABS7N4I4</accession>
<gene>
    <name evidence="2" type="ORF">KUV23_09680</name>
</gene>
<feature type="chain" id="PRO_5045206971" evidence="1">
    <location>
        <begin position="26"/>
        <end position="98"/>
    </location>
</feature>